<gene>
    <name evidence="1" type="ORF">ABT39_MTgene5872</name>
</gene>
<accession>A0A101LYJ8</accession>
<keyword evidence="1" id="KW-0496">Mitochondrion</keyword>
<geneLocation type="mitochondrion" evidence="1"/>
<dbReference type="EMBL" id="LKAM01000007">
    <property type="protein sequence ID" value="KUM47685.1"/>
    <property type="molecule type" value="Genomic_DNA"/>
</dbReference>
<organism evidence="1">
    <name type="scientific">Picea glauca</name>
    <name type="common">White spruce</name>
    <name type="synonym">Pinus glauca</name>
    <dbReference type="NCBI Taxonomy" id="3330"/>
    <lineage>
        <taxon>Eukaryota</taxon>
        <taxon>Viridiplantae</taxon>
        <taxon>Streptophyta</taxon>
        <taxon>Embryophyta</taxon>
        <taxon>Tracheophyta</taxon>
        <taxon>Spermatophyta</taxon>
        <taxon>Pinopsida</taxon>
        <taxon>Pinidae</taxon>
        <taxon>Conifers I</taxon>
        <taxon>Pinales</taxon>
        <taxon>Pinaceae</taxon>
        <taxon>Picea</taxon>
    </lineage>
</organism>
<sequence length="84" mass="9342">MDRKTRGGRESAFPVPSQTKPDIPLVSGPTITHLAWGSWFPSHLPSMAYPPNAQELYRCIAQAYNLPLAQDAYLHITHPGCVLR</sequence>
<name>A0A101LYJ8_PICGL</name>
<dbReference type="AlphaFoldDB" id="A0A101LYJ8"/>
<evidence type="ECO:0000313" key="1">
    <source>
        <dbReference type="EMBL" id="KUM47685.1"/>
    </source>
</evidence>
<proteinExistence type="predicted"/>
<protein>
    <submittedName>
        <fullName evidence="1">Uncharacterized protein</fullName>
    </submittedName>
</protein>
<comment type="caution">
    <text evidence="1">The sequence shown here is derived from an EMBL/GenBank/DDBJ whole genome shotgun (WGS) entry which is preliminary data.</text>
</comment>
<reference evidence="1" key="1">
    <citation type="journal article" date="2015" name="Genome Biol. Evol.">
        <title>Organellar Genomes of White Spruce (Picea glauca): Assembly and Annotation.</title>
        <authorList>
            <person name="Jackman S.D."/>
            <person name="Warren R.L."/>
            <person name="Gibb E.A."/>
            <person name="Vandervalk B.P."/>
            <person name="Mohamadi H."/>
            <person name="Chu J."/>
            <person name="Raymond A."/>
            <person name="Pleasance S."/>
            <person name="Coope R."/>
            <person name="Wildung M.R."/>
            <person name="Ritland C.E."/>
            <person name="Bousquet J."/>
            <person name="Jones S.J."/>
            <person name="Bohlmann J."/>
            <person name="Birol I."/>
        </authorList>
    </citation>
    <scope>NUCLEOTIDE SEQUENCE [LARGE SCALE GENOMIC DNA]</scope>
    <source>
        <tissue evidence="1">Flushing bud</tissue>
    </source>
</reference>